<gene>
    <name evidence="9" type="ORF">H9807_07860</name>
</gene>
<dbReference type="GO" id="GO:0005886">
    <property type="term" value="C:plasma membrane"/>
    <property type="evidence" value="ECO:0007669"/>
    <property type="project" value="TreeGrafter"/>
</dbReference>
<dbReference type="Pfam" id="PF12838">
    <property type="entry name" value="Fer4_7"/>
    <property type="match status" value="2"/>
</dbReference>
<feature type="domain" description="4Fe-4S ferredoxin-type" evidence="8">
    <location>
        <begin position="245"/>
        <end position="271"/>
    </location>
</feature>
<keyword evidence="3" id="KW-0479">Metal-binding</keyword>
<accession>A0A9D2KCX7</accession>
<keyword evidence="6" id="KW-0411">Iron-sulfur</keyword>
<evidence type="ECO:0000256" key="4">
    <source>
        <dbReference type="ARBA" id="ARBA00022982"/>
    </source>
</evidence>
<dbReference type="PANTHER" id="PTHR30176">
    <property type="entry name" value="FERREDOXIN-TYPE PROTEIN NAPH"/>
    <property type="match status" value="1"/>
</dbReference>
<dbReference type="PANTHER" id="PTHR30176:SF3">
    <property type="entry name" value="FERREDOXIN-TYPE PROTEIN NAPH"/>
    <property type="match status" value="1"/>
</dbReference>
<keyword evidence="7" id="KW-0472">Membrane</keyword>
<dbReference type="AlphaFoldDB" id="A0A9D2KCX7"/>
<evidence type="ECO:0000259" key="8">
    <source>
        <dbReference type="PROSITE" id="PS51379"/>
    </source>
</evidence>
<keyword evidence="7" id="KW-1133">Transmembrane helix</keyword>
<keyword evidence="1" id="KW-0813">Transport</keyword>
<dbReference type="PROSITE" id="PS51379">
    <property type="entry name" value="4FE4S_FER_2"/>
    <property type="match status" value="6"/>
</dbReference>
<feature type="transmembrane region" description="Helical" evidence="7">
    <location>
        <begin position="137"/>
        <end position="154"/>
    </location>
</feature>
<dbReference type="Gene3D" id="3.30.70.20">
    <property type="match status" value="3"/>
</dbReference>
<sequence>MLRKIRLTLAVLFFAAVTLLFLDFTGTLHTWLGWTAKIQFLPALLALNVGVVAFLVLLTLVFGRVYCSVICPLGVMQDIVAWMGKKQKKNRYSYSPAKSWLRYGVLAVFVVAMTAGISLVVALLAPYSSYGRIASNLFAPIYAWGNNLLAYFAEHADSYAFYETEVWLKSLPTFIISLLSFIIIGILAWRNGRTYCNTICPVGTVLGVLARFSWLKPAIDADKCVNCKLCARNCKAACIDIAKHRIDYSRCVACMDCIGMCHKGAISYKHPAKKNAQPKVSEAKISAEQINEARRSFLTATALVATTAALMAQEKKVDGGLAVIEDKKIPDRKTPIVPPGALSAWDFARHCTACQLCVSVCPNGVLRPSTDLTRLMQPEMGYERGYCRPECTKCSEVCPTGAIRPITAADKSATQIGHAVWVKENCVPLTDSVECGNCARHCPTGAIQMIPSDAGNPDSLKIPSSNVERCIGCGACENLCPARPFSAIYVEGNEVHRMI</sequence>
<dbReference type="InterPro" id="IPR017896">
    <property type="entry name" value="4Fe4S_Fe-S-bd"/>
</dbReference>
<evidence type="ECO:0000256" key="5">
    <source>
        <dbReference type="ARBA" id="ARBA00023004"/>
    </source>
</evidence>
<feature type="domain" description="4Fe-4S ferredoxin-type" evidence="8">
    <location>
        <begin position="215"/>
        <end position="244"/>
    </location>
</feature>
<feature type="domain" description="4Fe-4S ferredoxin-type" evidence="8">
    <location>
        <begin position="461"/>
        <end position="493"/>
    </location>
</feature>
<dbReference type="PROSITE" id="PS00198">
    <property type="entry name" value="4FE4S_FER_1"/>
    <property type="match status" value="2"/>
</dbReference>
<evidence type="ECO:0000256" key="1">
    <source>
        <dbReference type="ARBA" id="ARBA00022448"/>
    </source>
</evidence>
<dbReference type="SUPFAM" id="SSF54862">
    <property type="entry name" value="4Fe-4S ferredoxins"/>
    <property type="match status" value="2"/>
</dbReference>
<evidence type="ECO:0000313" key="9">
    <source>
        <dbReference type="EMBL" id="HIZ92014.1"/>
    </source>
</evidence>
<comment type="caution">
    <text evidence="9">The sequence shown here is derived from an EMBL/GenBank/DDBJ whole genome shotgun (WGS) entry which is preliminary data.</text>
</comment>
<evidence type="ECO:0000256" key="7">
    <source>
        <dbReference type="SAM" id="Phobius"/>
    </source>
</evidence>
<name>A0A9D2KCX7_9BACE</name>
<proteinExistence type="predicted"/>
<feature type="domain" description="4Fe-4S ferredoxin-type" evidence="8">
    <location>
        <begin position="423"/>
        <end position="452"/>
    </location>
</feature>
<dbReference type="Pfam" id="PF12801">
    <property type="entry name" value="Fer4_5"/>
    <property type="match status" value="2"/>
</dbReference>
<dbReference type="CDD" id="cd16373">
    <property type="entry name" value="DMSOR_beta_like"/>
    <property type="match status" value="1"/>
</dbReference>
<feature type="domain" description="4Fe-4S ferredoxin-type" evidence="8">
    <location>
        <begin position="376"/>
        <end position="408"/>
    </location>
</feature>
<keyword evidence="7" id="KW-0812">Transmembrane</keyword>
<organism evidence="9 10">
    <name type="scientific">Candidatus Bacteroides merdavium</name>
    <dbReference type="NCBI Taxonomy" id="2838472"/>
    <lineage>
        <taxon>Bacteria</taxon>
        <taxon>Pseudomonadati</taxon>
        <taxon>Bacteroidota</taxon>
        <taxon>Bacteroidia</taxon>
        <taxon>Bacteroidales</taxon>
        <taxon>Bacteroidaceae</taxon>
        <taxon>Bacteroides</taxon>
    </lineage>
</organism>
<dbReference type="Proteomes" id="UP000824108">
    <property type="component" value="Unassembled WGS sequence"/>
</dbReference>
<reference evidence="9" key="2">
    <citation type="submission" date="2021-04" db="EMBL/GenBank/DDBJ databases">
        <authorList>
            <person name="Gilroy R."/>
        </authorList>
    </citation>
    <scope>NUCLEOTIDE SEQUENCE</scope>
    <source>
        <strain evidence="9">CHK118-2852</strain>
    </source>
</reference>
<protein>
    <submittedName>
        <fullName evidence="9">4Fe-4S binding protein</fullName>
    </submittedName>
</protein>
<evidence type="ECO:0000256" key="2">
    <source>
        <dbReference type="ARBA" id="ARBA00022485"/>
    </source>
</evidence>
<dbReference type="GO" id="GO:0046872">
    <property type="term" value="F:metal ion binding"/>
    <property type="evidence" value="ECO:0007669"/>
    <property type="project" value="UniProtKB-KW"/>
</dbReference>
<dbReference type="EMBL" id="DXAV01000064">
    <property type="protein sequence ID" value="HIZ92014.1"/>
    <property type="molecule type" value="Genomic_DNA"/>
</dbReference>
<reference evidence="9" key="1">
    <citation type="journal article" date="2021" name="PeerJ">
        <title>Extensive microbial diversity within the chicken gut microbiome revealed by metagenomics and culture.</title>
        <authorList>
            <person name="Gilroy R."/>
            <person name="Ravi A."/>
            <person name="Getino M."/>
            <person name="Pursley I."/>
            <person name="Horton D.L."/>
            <person name="Alikhan N.F."/>
            <person name="Baker D."/>
            <person name="Gharbi K."/>
            <person name="Hall N."/>
            <person name="Watson M."/>
            <person name="Adriaenssens E.M."/>
            <person name="Foster-Nyarko E."/>
            <person name="Jarju S."/>
            <person name="Secka A."/>
            <person name="Antonio M."/>
            <person name="Oren A."/>
            <person name="Chaudhuri R.R."/>
            <person name="La Ragione R."/>
            <person name="Hildebrand F."/>
            <person name="Pallen M.J."/>
        </authorList>
    </citation>
    <scope>NUCLEOTIDE SEQUENCE</scope>
    <source>
        <strain evidence="9">CHK118-2852</strain>
    </source>
</reference>
<keyword evidence="4" id="KW-0249">Electron transport</keyword>
<dbReference type="InterPro" id="IPR051684">
    <property type="entry name" value="Electron_Trans/Redox"/>
</dbReference>
<feature type="transmembrane region" description="Helical" evidence="7">
    <location>
        <begin position="40"/>
        <end position="58"/>
    </location>
</feature>
<feature type="transmembrane region" description="Helical" evidence="7">
    <location>
        <begin position="166"/>
        <end position="188"/>
    </location>
</feature>
<evidence type="ECO:0000256" key="6">
    <source>
        <dbReference type="ARBA" id="ARBA00023014"/>
    </source>
</evidence>
<keyword evidence="2" id="KW-0004">4Fe-4S</keyword>
<feature type="transmembrane region" description="Helical" evidence="7">
    <location>
        <begin position="103"/>
        <end position="125"/>
    </location>
</feature>
<keyword evidence="5" id="KW-0408">Iron</keyword>
<dbReference type="InterPro" id="IPR017900">
    <property type="entry name" value="4Fe4S_Fe_S_CS"/>
</dbReference>
<evidence type="ECO:0000256" key="3">
    <source>
        <dbReference type="ARBA" id="ARBA00022723"/>
    </source>
</evidence>
<dbReference type="GO" id="GO:0051539">
    <property type="term" value="F:4 iron, 4 sulfur cluster binding"/>
    <property type="evidence" value="ECO:0007669"/>
    <property type="project" value="UniProtKB-KW"/>
</dbReference>
<feature type="domain" description="4Fe-4S ferredoxin-type" evidence="8">
    <location>
        <begin position="340"/>
        <end position="371"/>
    </location>
</feature>
<evidence type="ECO:0000313" key="10">
    <source>
        <dbReference type="Proteomes" id="UP000824108"/>
    </source>
</evidence>